<evidence type="ECO:0000256" key="9">
    <source>
        <dbReference type="RuleBase" id="RU000688"/>
    </source>
</evidence>
<dbReference type="GO" id="GO:0071880">
    <property type="term" value="P:adenylate cyclase-activating adrenergic receptor signaling pathway"/>
    <property type="evidence" value="ECO:0007669"/>
    <property type="project" value="TreeGrafter"/>
</dbReference>
<dbReference type="PRINTS" id="PR00243">
    <property type="entry name" value="MUSCARINICR"/>
</dbReference>
<feature type="domain" description="G-protein coupled receptors family 1 profile" evidence="11">
    <location>
        <begin position="35"/>
        <end position="497"/>
    </location>
</feature>
<dbReference type="SUPFAM" id="SSF81321">
    <property type="entry name" value="Family A G protein-coupled receptor-like"/>
    <property type="match status" value="1"/>
</dbReference>
<dbReference type="AlphaFoldDB" id="A0A813NG08"/>
<keyword evidence="2" id="KW-1003">Cell membrane</keyword>
<feature type="transmembrane region" description="Helical" evidence="10">
    <location>
        <begin position="135"/>
        <end position="160"/>
    </location>
</feature>
<dbReference type="Gene3D" id="1.20.1070.10">
    <property type="entry name" value="Rhodopsin 7-helix transmembrane proteins"/>
    <property type="match status" value="2"/>
</dbReference>
<dbReference type="InterPro" id="IPR000276">
    <property type="entry name" value="GPCR_Rhodpsn"/>
</dbReference>
<keyword evidence="5 9" id="KW-0297">G-protein coupled receptor</keyword>
<comment type="caution">
    <text evidence="12">The sequence shown here is derived from an EMBL/GenBank/DDBJ whole genome shotgun (WGS) entry which is preliminary data.</text>
</comment>
<dbReference type="PROSITE" id="PS50262">
    <property type="entry name" value="G_PROTEIN_RECEP_F1_2"/>
    <property type="match status" value="1"/>
</dbReference>
<comment type="similarity">
    <text evidence="9">Belongs to the G-protein coupled receptor 1 family.</text>
</comment>
<feature type="transmembrane region" description="Helical" evidence="10">
    <location>
        <begin position="55"/>
        <end position="80"/>
    </location>
</feature>
<keyword evidence="3 9" id="KW-0812">Transmembrane</keyword>
<name>A0A813NG08_9BILA</name>
<evidence type="ECO:0000256" key="5">
    <source>
        <dbReference type="ARBA" id="ARBA00023040"/>
    </source>
</evidence>
<keyword evidence="6 10" id="KW-0472">Membrane</keyword>
<dbReference type="GO" id="GO:0043410">
    <property type="term" value="P:positive regulation of MAPK cascade"/>
    <property type="evidence" value="ECO:0007669"/>
    <property type="project" value="TreeGrafter"/>
</dbReference>
<evidence type="ECO:0000256" key="6">
    <source>
        <dbReference type="ARBA" id="ARBA00023136"/>
    </source>
</evidence>
<evidence type="ECO:0000313" key="13">
    <source>
        <dbReference type="Proteomes" id="UP000663879"/>
    </source>
</evidence>
<dbReference type="GO" id="GO:0045202">
    <property type="term" value="C:synapse"/>
    <property type="evidence" value="ECO:0007669"/>
    <property type="project" value="GOC"/>
</dbReference>
<feature type="transmembrane region" description="Helical" evidence="10">
    <location>
        <begin position="180"/>
        <end position="209"/>
    </location>
</feature>
<proteinExistence type="inferred from homology"/>
<dbReference type="InterPro" id="IPR017452">
    <property type="entry name" value="GPCR_Rhodpsn_7TM"/>
</dbReference>
<keyword evidence="4 10" id="KW-1133">Transmembrane helix</keyword>
<evidence type="ECO:0000259" key="11">
    <source>
        <dbReference type="PROSITE" id="PS50262"/>
    </source>
</evidence>
<dbReference type="PANTHER" id="PTHR24248:SF204">
    <property type="entry name" value="HISTAMINE H1 RECEPTOR"/>
    <property type="match status" value="1"/>
</dbReference>
<evidence type="ECO:0000256" key="2">
    <source>
        <dbReference type="ARBA" id="ARBA00022475"/>
    </source>
</evidence>
<dbReference type="GO" id="GO:0016907">
    <property type="term" value="F:G protein-coupled acetylcholine receptor activity"/>
    <property type="evidence" value="ECO:0007669"/>
    <property type="project" value="InterPro"/>
</dbReference>
<dbReference type="PRINTS" id="PR00237">
    <property type="entry name" value="GPCRRHODOPSN"/>
</dbReference>
<accession>A0A813NG08</accession>
<evidence type="ECO:0000256" key="8">
    <source>
        <dbReference type="ARBA" id="ARBA00023224"/>
    </source>
</evidence>
<dbReference type="Proteomes" id="UP000663879">
    <property type="component" value="Unassembled WGS sequence"/>
</dbReference>
<evidence type="ECO:0000256" key="7">
    <source>
        <dbReference type="ARBA" id="ARBA00023170"/>
    </source>
</evidence>
<evidence type="ECO:0000256" key="4">
    <source>
        <dbReference type="ARBA" id="ARBA00022989"/>
    </source>
</evidence>
<evidence type="ECO:0000256" key="3">
    <source>
        <dbReference type="ARBA" id="ARBA00022692"/>
    </source>
</evidence>
<keyword evidence="7 9" id="KW-0675">Receptor</keyword>
<feature type="transmembrane region" description="Helical" evidence="10">
    <location>
        <begin position="446"/>
        <end position="469"/>
    </location>
</feature>
<dbReference type="PROSITE" id="PS00237">
    <property type="entry name" value="G_PROTEIN_RECEP_F1_1"/>
    <property type="match status" value="1"/>
</dbReference>
<feature type="transmembrane region" description="Helical" evidence="10">
    <location>
        <begin position="20"/>
        <end position="43"/>
    </location>
</feature>
<reference evidence="12" key="1">
    <citation type="submission" date="2021-02" db="EMBL/GenBank/DDBJ databases">
        <authorList>
            <person name="Nowell W R."/>
        </authorList>
    </citation>
    <scope>NUCLEOTIDE SEQUENCE</scope>
    <source>
        <strain evidence="12">Ploen Becks lab</strain>
    </source>
</reference>
<protein>
    <recommendedName>
        <fullName evidence="11">G-protein coupled receptors family 1 profile domain-containing protein</fullName>
    </recommendedName>
</protein>
<evidence type="ECO:0000256" key="10">
    <source>
        <dbReference type="SAM" id="Phobius"/>
    </source>
</evidence>
<dbReference type="PANTHER" id="PTHR24248">
    <property type="entry name" value="ADRENERGIC RECEPTOR-RELATED G-PROTEIN COUPLED RECEPTOR"/>
    <property type="match status" value="1"/>
</dbReference>
<dbReference type="Pfam" id="PF00001">
    <property type="entry name" value="7tm_1"/>
    <property type="match status" value="1"/>
</dbReference>
<sequence length="545" mass="62959">MNDTNVSYMVKKRLMDRTEIKILFGVLMGALCVITTVGNIAVIYKYRKASRVGNLFIMSLAFADLIVGLFVMPVATLYAITEVWTMTLPVCLIWLSADYTASTASILNLLTLSLDRYWSITSPLEYLGKRTKSRALIMIGLAWSISLLWLLPITGWPYFFNNGIRMNPIDKCNTEYDKNILFKVTTAIINFYIPLIAMIAINTKIYIVIHKRYRNPIMKYSAIMPHSSTILNQSKPKSYSLALGDGQSLFPPKKNSKLNLNIFTSIKEINNLNLIIINNNNDNDVLKKNNSFFKKSKSVENLNLKDLNKKEINSDSKCHYDSNSSEFGIDPHHHSNKIRSVLTELQAVRRIPDNSVKIKRLVYRDSKFIQPSISENNQESMNGRMSPLFYRLPKLEQNVNIKNNNSNNVKQRIHELDKVLNQNKKQTNRLNRKGFMNKQEKAFKQLSSIVIGFTLCFLPYFIVFLIVAICEDCVSNEVFTVTLWLGYFNSTMNPFLYALSNKRNKKEIHKSKYQTTTTTSDFLNHNNNNRKSFRRYVQNERKSVW</sequence>
<keyword evidence="8 9" id="KW-0807">Transducer</keyword>
<feature type="transmembrane region" description="Helical" evidence="10">
    <location>
        <begin position="92"/>
        <end position="114"/>
    </location>
</feature>
<evidence type="ECO:0000256" key="1">
    <source>
        <dbReference type="ARBA" id="ARBA00004651"/>
    </source>
</evidence>
<dbReference type="GO" id="GO:0005886">
    <property type="term" value="C:plasma membrane"/>
    <property type="evidence" value="ECO:0007669"/>
    <property type="project" value="UniProtKB-SubCell"/>
</dbReference>
<dbReference type="InterPro" id="IPR000995">
    <property type="entry name" value="Musac_Ach_rcpt"/>
</dbReference>
<comment type="subcellular location">
    <subcellularLocation>
        <location evidence="1">Cell membrane</location>
        <topology evidence="1">Multi-pass membrane protein</topology>
    </subcellularLocation>
</comment>
<gene>
    <name evidence="12" type="ORF">OXX778_LOCUS3293</name>
</gene>
<dbReference type="OrthoDB" id="10071887at2759"/>
<feature type="transmembrane region" description="Helical" evidence="10">
    <location>
        <begin position="481"/>
        <end position="500"/>
    </location>
</feature>
<keyword evidence="13" id="KW-1185">Reference proteome</keyword>
<organism evidence="12 13">
    <name type="scientific">Brachionus calyciflorus</name>
    <dbReference type="NCBI Taxonomy" id="104777"/>
    <lineage>
        <taxon>Eukaryota</taxon>
        <taxon>Metazoa</taxon>
        <taxon>Spiralia</taxon>
        <taxon>Gnathifera</taxon>
        <taxon>Rotifera</taxon>
        <taxon>Eurotatoria</taxon>
        <taxon>Monogononta</taxon>
        <taxon>Pseudotrocha</taxon>
        <taxon>Ploima</taxon>
        <taxon>Brachionidae</taxon>
        <taxon>Brachionus</taxon>
    </lineage>
</organism>
<evidence type="ECO:0000313" key="12">
    <source>
        <dbReference type="EMBL" id="CAF0739109.1"/>
    </source>
</evidence>
<dbReference type="EMBL" id="CAJNOC010000286">
    <property type="protein sequence ID" value="CAF0739109.1"/>
    <property type="molecule type" value="Genomic_DNA"/>
</dbReference>